<keyword evidence="2" id="KW-0238">DNA-binding</keyword>
<evidence type="ECO:0000256" key="3">
    <source>
        <dbReference type="ARBA" id="ARBA00023163"/>
    </source>
</evidence>
<name>A0A5N6A5R2_9ACTN</name>
<sequence>MSAIRGERRAEAGIAEGGGCREPAHAVNEVFGLLGKRWNGLLIAALMAGPGHFAELRRSVPGISERMLSDRLSELAEAGLVTREVHNGPPLRVSYRLTEAGEGLRPALAELTRWAEAHLVGGDRCPRIDT</sequence>
<dbReference type="InterPro" id="IPR036388">
    <property type="entry name" value="WH-like_DNA-bd_sf"/>
</dbReference>
<evidence type="ECO:0000313" key="6">
    <source>
        <dbReference type="Proteomes" id="UP000314251"/>
    </source>
</evidence>
<dbReference type="Gene3D" id="1.10.10.10">
    <property type="entry name" value="Winged helix-like DNA-binding domain superfamily/Winged helix DNA-binding domain"/>
    <property type="match status" value="1"/>
</dbReference>
<evidence type="ECO:0000313" key="5">
    <source>
        <dbReference type="EMBL" id="KAB8163715.1"/>
    </source>
</evidence>
<organism evidence="5 6">
    <name type="scientific">Streptomyces mimosae</name>
    <dbReference type="NCBI Taxonomy" id="2586635"/>
    <lineage>
        <taxon>Bacteria</taxon>
        <taxon>Bacillati</taxon>
        <taxon>Actinomycetota</taxon>
        <taxon>Actinomycetes</taxon>
        <taxon>Kitasatosporales</taxon>
        <taxon>Streptomycetaceae</taxon>
        <taxon>Streptomyces</taxon>
    </lineage>
</organism>
<dbReference type="InterPro" id="IPR002577">
    <property type="entry name" value="HTH_HxlR"/>
</dbReference>
<keyword evidence="6" id="KW-1185">Reference proteome</keyword>
<dbReference type="EMBL" id="VDLY02000011">
    <property type="protein sequence ID" value="KAB8163715.1"/>
    <property type="molecule type" value="Genomic_DNA"/>
</dbReference>
<comment type="caution">
    <text evidence="5">The sequence shown here is derived from an EMBL/GenBank/DDBJ whole genome shotgun (WGS) entry which is preliminary data.</text>
</comment>
<dbReference type="PROSITE" id="PS51118">
    <property type="entry name" value="HTH_HXLR"/>
    <property type="match status" value="1"/>
</dbReference>
<dbReference type="SUPFAM" id="SSF46785">
    <property type="entry name" value="Winged helix' DNA-binding domain"/>
    <property type="match status" value="1"/>
</dbReference>
<dbReference type="GO" id="GO:0003677">
    <property type="term" value="F:DNA binding"/>
    <property type="evidence" value="ECO:0007669"/>
    <property type="project" value="UniProtKB-KW"/>
</dbReference>
<proteinExistence type="predicted"/>
<evidence type="ECO:0000256" key="1">
    <source>
        <dbReference type="ARBA" id="ARBA00023015"/>
    </source>
</evidence>
<evidence type="ECO:0000256" key="2">
    <source>
        <dbReference type="ARBA" id="ARBA00023125"/>
    </source>
</evidence>
<dbReference type="PANTHER" id="PTHR33204">
    <property type="entry name" value="TRANSCRIPTIONAL REGULATOR, MARR FAMILY"/>
    <property type="match status" value="1"/>
</dbReference>
<dbReference type="RefSeq" id="WP_139669545.1">
    <property type="nucleotide sequence ID" value="NZ_VDLY02000011.1"/>
</dbReference>
<feature type="domain" description="HTH hxlR-type" evidence="4">
    <location>
        <begin position="20"/>
        <end position="123"/>
    </location>
</feature>
<gene>
    <name evidence="5" type="ORF">FH607_017310</name>
</gene>
<evidence type="ECO:0000259" key="4">
    <source>
        <dbReference type="PROSITE" id="PS51118"/>
    </source>
</evidence>
<accession>A0A5N6A5R2</accession>
<keyword evidence="1" id="KW-0805">Transcription regulation</keyword>
<dbReference type="OrthoDB" id="9800966at2"/>
<reference evidence="5" key="1">
    <citation type="submission" date="2019-10" db="EMBL/GenBank/DDBJ databases">
        <title>Nonomuraea sp. nov., isolated from Phyllanthus amarus.</title>
        <authorList>
            <person name="Klykleung N."/>
            <person name="Tanasupawat S."/>
        </authorList>
    </citation>
    <scope>NUCLEOTIDE SEQUENCE [LARGE SCALE GENOMIC DNA]</scope>
    <source>
        <strain evidence="5">3MP-10</strain>
    </source>
</reference>
<dbReference type="PANTHER" id="PTHR33204:SF37">
    <property type="entry name" value="HTH-TYPE TRANSCRIPTIONAL REGULATOR YODB"/>
    <property type="match status" value="1"/>
</dbReference>
<dbReference type="AlphaFoldDB" id="A0A5N6A5R2"/>
<dbReference type="Pfam" id="PF01638">
    <property type="entry name" value="HxlR"/>
    <property type="match status" value="1"/>
</dbReference>
<dbReference type="Proteomes" id="UP000314251">
    <property type="component" value="Unassembled WGS sequence"/>
</dbReference>
<protein>
    <submittedName>
        <fullName evidence="5">Transcriptional regulator</fullName>
    </submittedName>
</protein>
<keyword evidence="3" id="KW-0804">Transcription</keyword>
<dbReference type="InterPro" id="IPR036390">
    <property type="entry name" value="WH_DNA-bd_sf"/>
</dbReference>